<evidence type="ECO:0000313" key="3">
    <source>
        <dbReference type="Proteomes" id="UP000001568"/>
    </source>
</evidence>
<protein>
    <submittedName>
        <fullName evidence="2">Uncharacterized protein</fullName>
    </submittedName>
</protein>
<keyword evidence="1" id="KW-0472">Membrane</keyword>
<accession>A4S4Z3</accession>
<name>A4S4Z3_OSTLU</name>
<evidence type="ECO:0000313" key="2">
    <source>
        <dbReference type="EMBL" id="ABO98646.1"/>
    </source>
</evidence>
<dbReference type="AlphaFoldDB" id="A4S4Z3"/>
<organism evidence="2 3">
    <name type="scientific">Ostreococcus lucimarinus (strain CCE9901)</name>
    <dbReference type="NCBI Taxonomy" id="436017"/>
    <lineage>
        <taxon>Eukaryota</taxon>
        <taxon>Viridiplantae</taxon>
        <taxon>Chlorophyta</taxon>
        <taxon>Mamiellophyceae</taxon>
        <taxon>Mamiellales</taxon>
        <taxon>Bathycoccaceae</taxon>
        <taxon>Ostreococcus</taxon>
    </lineage>
</organism>
<keyword evidence="1" id="KW-1133">Transmembrane helix</keyword>
<dbReference type="Proteomes" id="UP000001568">
    <property type="component" value="Chromosome 11"/>
</dbReference>
<dbReference type="GeneID" id="5004407"/>
<dbReference type="EMBL" id="CP000591">
    <property type="protein sequence ID" value="ABO98646.1"/>
    <property type="molecule type" value="Genomic_DNA"/>
</dbReference>
<proteinExistence type="predicted"/>
<keyword evidence="3" id="KW-1185">Reference proteome</keyword>
<keyword evidence="1" id="KW-0812">Transmembrane</keyword>
<dbReference type="RefSeq" id="XP_001420353.1">
    <property type="nucleotide sequence ID" value="XM_001420316.1"/>
</dbReference>
<reference evidence="2 3" key="1">
    <citation type="journal article" date="2007" name="Proc. Natl. Acad. Sci. U.S.A.">
        <title>The tiny eukaryote Ostreococcus provides genomic insights into the paradox of plankton speciation.</title>
        <authorList>
            <person name="Palenik B."/>
            <person name="Grimwood J."/>
            <person name="Aerts A."/>
            <person name="Rouze P."/>
            <person name="Salamov A."/>
            <person name="Putnam N."/>
            <person name="Dupont C."/>
            <person name="Jorgensen R."/>
            <person name="Derelle E."/>
            <person name="Rombauts S."/>
            <person name="Zhou K."/>
            <person name="Otillar R."/>
            <person name="Merchant S.S."/>
            <person name="Podell S."/>
            <person name="Gaasterland T."/>
            <person name="Napoli C."/>
            <person name="Gendler K."/>
            <person name="Manuell A."/>
            <person name="Tai V."/>
            <person name="Vallon O."/>
            <person name="Piganeau G."/>
            <person name="Jancek S."/>
            <person name="Heijde M."/>
            <person name="Jabbari K."/>
            <person name="Bowler C."/>
            <person name="Lohr M."/>
            <person name="Robbens S."/>
            <person name="Werner G."/>
            <person name="Dubchak I."/>
            <person name="Pazour G.J."/>
            <person name="Ren Q."/>
            <person name="Paulsen I."/>
            <person name="Delwiche C."/>
            <person name="Schmutz J."/>
            <person name="Rokhsar D."/>
            <person name="Van de Peer Y."/>
            <person name="Moreau H."/>
            <person name="Grigoriev I.V."/>
        </authorList>
    </citation>
    <scope>NUCLEOTIDE SEQUENCE [LARGE SCALE GENOMIC DNA]</scope>
    <source>
        <strain evidence="2 3">CCE9901</strain>
    </source>
</reference>
<dbReference type="KEGG" id="olu:OSTLU_17407"/>
<dbReference type="Gramene" id="ABO98646">
    <property type="protein sequence ID" value="ABO98646"/>
    <property type="gene ID" value="OSTLU_17407"/>
</dbReference>
<sequence>MSDGAMRPWFLRDEDRRRSLVYGVGAVAFALLGLVVTTGSRTEYKVVAYKPSLYEHVGSHQVKAHYDIYPDTHDIHQADHPSEDPADPEEELVYKYNGKHVSSANENRIRALYSPSGSSFIDVVKREGVDDATIFETCLYPTVTAEFRTYYGHDLTIEPDTTSKDLGKPVNQVEAHQFGCVWEKLLNKLAESNWKFVTSETIMTEKTFYEMHMITFSRKKTT</sequence>
<dbReference type="HOGENOM" id="CLU_1247153_0_0_1"/>
<gene>
    <name evidence="2" type="ORF">OSTLU_17407</name>
</gene>
<evidence type="ECO:0000256" key="1">
    <source>
        <dbReference type="SAM" id="Phobius"/>
    </source>
</evidence>
<feature type="transmembrane region" description="Helical" evidence="1">
    <location>
        <begin position="20"/>
        <end position="40"/>
    </location>
</feature>